<accession>B1FRZ5</accession>
<reference evidence="1 2" key="1">
    <citation type="submission" date="2008-03" db="EMBL/GenBank/DDBJ databases">
        <title>Sequencing of the draft genome and assembly of Burkholderia ambifaria IOP40-10.</title>
        <authorList>
            <consortium name="US DOE Joint Genome Institute (JGI-PGF)"/>
            <person name="Copeland A."/>
            <person name="Lucas S."/>
            <person name="Lapidus A."/>
            <person name="Glavina del Rio T."/>
            <person name="Dalin E."/>
            <person name="Tice H."/>
            <person name="Bruce D."/>
            <person name="Goodwin L."/>
            <person name="Pitluck S."/>
            <person name="Larimer F."/>
            <person name="Land M.L."/>
            <person name="Hauser L."/>
            <person name="Tiedje J."/>
            <person name="Richardson P."/>
        </authorList>
    </citation>
    <scope>NUCLEOTIDE SEQUENCE [LARGE SCALE GENOMIC DNA]</scope>
    <source>
        <strain evidence="1 2">IOP40-10</strain>
    </source>
</reference>
<protein>
    <submittedName>
        <fullName evidence="1">Uncharacterized protein</fullName>
    </submittedName>
</protein>
<evidence type="ECO:0000313" key="2">
    <source>
        <dbReference type="Proteomes" id="UP000005463"/>
    </source>
</evidence>
<dbReference type="Proteomes" id="UP000005463">
    <property type="component" value="Unassembled WGS sequence"/>
</dbReference>
<organism evidence="1 2">
    <name type="scientific">Burkholderia ambifaria IOP40-10</name>
    <dbReference type="NCBI Taxonomy" id="396596"/>
    <lineage>
        <taxon>Bacteria</taxon>
        <taxon>Pseudomonadati</taxon>
        <taxon>Pseudomonadota</taxon>
        <taxon>Betaproteobacteria</taxon>
        <taxon>Burkholderiales</taxon>
        <taxon>Burkholderiaceae</taxon>
        <taxon>Burkholderia</taxon>
        <taxon>Burkholderia cepacia complex</taxon>
    </lineage>
</organism>
<gene>
    <name evidence="1" type="ORF">BamIOP4010DRAFT_6808</name>
</gene>
<name>B1FRZ5_9BURK</name>
<dbReference type="EMBL" id="ABLC01000487">
    <property type="protein sequence ID" value="EDS99676.1"/>
    <property type="molecule type" value="Genomic_DNA"/>
</dbReference>
<proteinExistence type="predicted"/>
<evidence type="ECO:0000313" key="1">
    <source>
        <dbReference type="EMBL" id="EDS99676.1"/>
    </source>
</evidence>
<dbReference type="AlphaFoldDB" id="B1FRZ5"/>
<sequence>MRDAFIRIAHRSAAQPLSRSNVHGFVSVKVGFR</sequence>
<comment type="caution">
    <text evidence="1">The sequence shown here is derived from an EMBL/GenBank/DDBJ whole genome shotgun (WGS) entry which is preliminary data.</text>
</comment>